<proteinExistence type="predicted"/>
<evidence type="ECO:0000256" key="1">
    <source>
        <dbReference type="SAM" id="MobiDB-lite"/>
    </source>
</evidence>
<feature type="region of interest" description="Disordered" evidence="1">
    <location>
        <begin position="1"/>
        <end position="49"/>
    </location>
</feature>
<accession>A0A250JKB0</accession>
<evidence type="ECO:0000313" key="3">
    <source>
        <dbReference type="Proteomes" id="UP000217257"/>
    </source>
</evidence>
<sequence>MSIRINPNNVPTHRPLLEQKPSGVSTPPSGVQAPSASVPANGARGSSFQTKTEAVNLQGTSSAWTQDSVQRQLAVTSTYTRLMEDAVTARALNALRVRDGAALAALGSLLTSGKFSLWPDKQAALEKLQQTQPELFTQLVTLAQQLGSSAPLPVGSTPDVAATQAANALTTARNAYTHARDVVNVLDQQLAAGLDALGPALTGAQKQAYIEAFRAAHQADYDRALQTEATLAASLLNPELDKMLGRDLHLAYVSAEAAQALAGGAHSVEVLQWAARVLNEANVAQDMFEQTEPGVSIPGWKGTSELHAPVDFAELQRLALGGAAGELLAQANGDPQAALANFAALASAVGGDPAKTNELLSALNKASAGDYSGLSQLLNSADPFTQGLGTAAAVFAGLNARNATQQAAYGKFLKDLAATPAGAKVLGDALHSLAGASLAAPEGSAVPAQIASTLGALTTTLDSGTETLDLFSASSFDDGAQQALTDLSALADSGAPAAAPQPETLTESITDLITDLGEEITELKSNQAAEEEKRTEREERSRDEEVREKEDREQENRELLEKAGVERNLAKTLAKGVELPKALSKKVGLTPAQIASLAVSHPEVFASARASQDAVEFARACGMRGDNVRKFFDVLAQDSADYLQKLSQEGAALKEKDTEMRAFVERSFPKARALLREADRVAA</sequence>
<dbReference type="AlphaFoldDB" id="A0A250JKB0"/>
<dbReference type="RefSeq" id="WP_095990961.1">
    <property type="nucleotide sequence ID" value="NZ_CP022098.1"/>
</dbReference>
<evidence type="ECO:0000313" key="2">
    <source>
        <dbReference type="EMBL" id="ATB43566.1"/>
    </source>
</evidence>
<gene>
    <name evidence="2" type="ORF">CYFUS_009046</name>
</gene>
<feature type="compositionally biased region" description="Polar residues" evidence="1">
    <location>
        <begin position="1"/>
        <end position="11"/>
    </location>
</feature>
<organism evidence="2 3">
    <name type="scientific">Cystobacter fuscus</name>
    <dbReference type="NCBI Taxonomy" id="43"/>
    <lineage>
        <taxon>Bacteria</taxon>
        <taxon>Pseudomonadati</taxon>
        <taxon>Myxococcota</taxon>
        <taxon>Myxococcia</taxon>
        <taxon>Myxococcales</taxon>
        <taxon>Cystobacterineae</taxon>
        <taxon>Archangiaceae</taxon>
        <taxon>Cystobacter</taxon>
    </lineage>
</organism>
<protein>
    <submittedName>
        <fullName evidence="2">Uncharacterized protein</fullName>
    </submittedName>
</protein>
<dbReference type="KEGG" id="cfus:CYFUS_009046"/>
<reference evidence="2 3" key="1">
    <citation type="submission" date="2017-06" db="EMBL/GenBank/DDBJ databases">
        <title>Sequencing and comparative analysis of myxobacterial genomes.</title>
        <authorList>
            <person name="Rupp O."/>
            <person name="Goesmann A."/>
            <person name="Sogaard-Andersen L."/>
        </authorList>
    </citation>
    <scope>NUCLEOTIDE SEQUENCE [LARGE SCALE GENOMIC DNA]</scope>
    <source>
        <strain evidence="2 3">DSM 52655</strain>
    </source>
</reference>
<feature type="region of interest" description="Disordered" evidence="1">
    <location>
        <begin position="522"/>
        <end position="559"/>
    </location>
</feature>
<name>A0A250JKB0_9BACT</name>
<dbReference type="EMBL" id="CP022098">
    <property type="protein sequence ID" value="ATB43566.1"/>
    <property type="molecule type" value="Genomic_DNA"/>
</dbReference>
<feature type="compositionally biased region" description="Basic and acidic residues" evidence="1">
    <location>
        <begin position="530"/>
        <end position="559"/>
    </location>
</feature>
<feature type="compositionally biased region" description="Polar residues" evidence="1">
    <location>
        <begin position="22"/>
        <end position="35"/>
    </location>
</feature>
<dbReference type="Proteomes" id="UP000217257">
    <property type="component" value="Chromosome"/>
</dbReference>